<organism evidence="4 5">
    <name type="scientific">Olea europaea subsp. europaea</name>
    <dbReference type="NCBI Taxonomy" id="158383"/>
    <lineage>
        <taxon>Eukaryota</taxon>
        <taxon>Viridiplantae</taxon>
        <taxon>Streptophyta</taxon>
        <taxon>Embryophyta</taxon>
        <taxon>Tracheophyta</taxon>
        <taxon>Spermatophyta</taxon>
        <taxon>Magnoliopsida</taxon>
        <taxon>eudicotyledons</taxon>
        <taxon>Gunneridae</taxon>
        <taxon>Pentapetalae</taxon>
        <taxon>asterids</taxon>
        <taxon>lamiids</taxon>
        <taxon>Lamiales</taxon>
        <taxon>Oleaceae</taxon>
        <taxon>Oleeae</taxon>
        <taxon>Olea</taxon>
    </lineage>
</organism>
<dbReference type="InterPro" id="IPR001245">
    <property type="entry name" value="Ser-Thr/Tyr_kinase_cat_dom"/>
</dbReference>
<evidence type="ECO:0000313" key="5">
    <source>
        <dbReference type="Proteomes" id="UP000594638"/>
    </source>
</evidence>
<dbReference type="SUPFAM" id="SSF56112">
    <property type="entry name" value="Protein kinase-like (PK-like)"/>
    <property type="match status" value="1"/>
</dbReference>
<evidence type="ECO:0000259" key="3">
    <source>
        <dbReference type="PROSITE" id="PS50011"/>
    </source>
</evidence>
<proteinExistence type="predicted"/>
<keyword evidence="1" id="KW-1133">Transmembrane helix</keyword>
<dbReference type="Pfam" id="PF23457">
    <property type="entry name" value="LysM2_NFP"/>
    <property type="match status" value="1"/>
</dbReference>
<dbReference type="InterPro" id="IPR059143">
    <property type="entry name" value="NFP_LysM2"/>
</dbReference>
<comment type="caution">
    <text evidence="4">The sequence shown here is derived from an EMBL/GenBank/DDBJ whole genome shotgun (WGS) entry which is preliminary data.</text>
</comment>
<feature type="domain" description="Protein kinase" evidence="3">
    <location>
        <begin position="302"/>
        <end position="580"/>
    </location>
</feature>
<feature type="signal peptide" evidence="2">
    <location>
        <begin position="1"/>
        <end position="22"/>
    </location>
</feature>
<dbReference type="InterPro" id="IPR056561">
    <property type="entry name" value="NFP_LYK_LysM1"/>
</dbReference>
<dbReference type="Pfam" id="PF23462">
    <property type="entry name" value="LysM3_NFP"/>
    <property type="match status" value="1"/>
</dbReference>
<dbReference type="Pfam" id="PF23446">
    <property type="entry name" value="LysM1_NFP_LYK"/>
    <property type="match status" value="1"/>
</dbReference>
<keyword evidence="1" id="KW-0812">Transmembrane</keyword>
<sequence length="612" mass="68590">MAVHSLLSVFSLFIFSFSLVTAQSPNAADTNFMCSKNSPVSCDTYVTYRVRSPYSDLGNISELFRVNRSVIVTANGLASENAELVPGQLLLIPITCACDGLNYFSNATYKIKKDDTFYSVSIKPFQNLTNYHVAMDMNPTLKANNLTIGEQVVFPLLCNCPGNSYSDKGIKYLVTYVWQPVDDLSSVSNMFKASQPDIAEENNNRNFTAAIFLPVLIPVKSSPVLQQRFPPPAIVKKSKSHWLLIAILSTVVALLIILSSVLAYIHLLHKKKRALARNSSSLETSDLIPTKKVPKVEIFEQKAIQDKLLPGVSGYLGKLILYELQVIMKATMDLNERYRIGGSVYRAIINDQVFAVKKTRDATEELQILQKVNHANLVRLIGVCSDNDGNFFIVYEYAENGSLEKWLSRKRLSTSGTGEYLTWSQRLFIALEVANGIQYMHEHAQPSVVHKDIRTSNILLDSTFRAKISNFSTARHATCSIMLKIDVFAFGVVLLELLSGKKVMEARDNGEVVMLFKEIKGILEDDYYREERIRRWMDPNLKNLYPIEGALSLATLATACTSDKSSDRPGMTEIVFNLCVLTQSSPEMYEKSWTSKFEVEEVVPVISPVIAR</sequence>
<dbReference type="InterPro" id="IPR059144">
    <property type="entry name" value="NFP_LysM3"/>
</dbReference>
<keyword evidence="4" id="KW-0808">Transferase</keyword>
<dbReference type="GO" id="GO:0005524">
    <property type="term" value="F:ATP binding"/>
    <property type="evidence" value="ECO:0007669"/>
    <property type="project" value="InterPro"/>
</dbReference>
<evidence type="ECO:0000256" key="2">
    <source>
        <dbReference type="SAM" id="SignalP"/>
    </source>
</evidence>
<dbReference type="InterPro" id="IPR052611">
    <property type="entry name" value="Plant_RLK_LysM"/>
</dbReference>
<keyword evidence="4" id="KW-0418">Kinase</keyword>
<dbReference type="Gene3D" id="3.30.200.20">
    <property type="entry name" value="Phosphorylase Kinase, domain 1"/>
    <property type="match status" value="1"/>
</dbReference>
<dbReference type="AlphaFoldDB" id="A0A8S0TVB9"/>
<dbReference type="InterPro" id="IPR011009">
    <property type="entry name" value="Kinase-like_dom_sf"/>
</dbReference>
<dbReference type="InterPro" id="IPR000719">
    <property type="entry name" value="Prot_kinase_dom"/>
</dbReference>
<dbReference type="PROSITE" id="PS00109">
    <property type="entry name" value="PROTEIN_KINASE_TYR"/>
    <property type="match status" value="1"/>
</dbReference>
<keyword evidence="5" id="KW-1185">Reference proteome</keyword>
<keyword evidence="1" id="KW-0472">Membrane</keyword>
<dbReference type="GO" id="GO:0004672">
    <property type="term" value="F:protein kinase activity"/>
    <property type="evidence" value="ECO:0007669"/>
    <property type="project" value="InterPro"/>
</dbReference>
<dbReference type="PANTHER" id="PTHR45927:SF2">
    <property type="entry name" value="SERINE_THREONINE RECEPTOR-LIKE KINASE NFP"/>
    <property type="match status" value="1"/>
</dbReference>
<reference evidence="4 5" key="1">
    <citation type="submission" date="2019-12" db="EMBL/GenBank/DDBJ databases">
        <authorList>
            <person name="Alioto T."/>
            <person name="Alioto T."/>
            <person name="Gomez Garrido J."/>
        </authorList>
    </citation>
    <scope>NUCLEOTIDE SEQUENCE [LARGE SCALE GENOMIC DNA]</scope>
</reference>
<keyword evidence="2" id="KW-0732">Signal</keyword>
<evidence type="ECO:0000313" key="4">
    <source>
        <dbReference type="EMBL" id="CAA3007429.1"/>
    </source>
</evidence>
<dbReference type="EMBL" id="CACTIH010007275">
    <property type="protein sequence ID" value="CAA3007429.1"/>
    <property type="molecule type" value="Genomic_DNA"/>
</dbReference>
<dbReference type="OrthoDB" id="1668230at2759"/>
<dbReference type="InterPro" id="IPR008266">
    <property type="entry name" value="Tyr_kinase_AS"/>
</dbReference>
<keyword evidence="4" id="KW-0675">Receptor</keyword>
<feature type="chain" id="PRO_5035874243" evidence="2">
    <location>
        <begin position="23"/>
        <end position="612"/>
    </location>
</feature>
<feature type="transmembrane region" description="Helical" evidence="1">
    <location>
        <begin position="242"/>
        <end position="267"/>
    </location>
</feature>
<name>A0A8S0TVB9_OLEEU</name>
<gene>
    <name evidence="4" type="ORF">OLEA9_A102059</name>
</gene>
<dbReference type="Gene3D" id="1.10.510.10">
    <property type="entry name" value="Transferase(Phosphotransferase) domain 1"/>
    <property type="match status" value="2"/>
</dbReference>
<dbReference type="PROSITE" id="PS50011">
    <property type="entry name" value="PROTEIN_KINASE_DOM"/>
    <property type="match status" value="1"/>
</dbReference>
<evidence type="ECO:0000256" key="1">
    <source>
        <dbReference type="SAM" id="Phobius"/>
    </source>
</evidence>
<protein>
    <submittedName>
        <fullName evidence="4">Serine threonine receptor-like kinase NFP</fullName>
    </submittedName>
</protein>
<accession>A0A8S0TVB9</accession>
<dbReference type="PANTHER" id="PTHR45927">
    <property type="entry name" value="LYSM-DOMAIN RECEPTOR-LIKE KINASE-RELATED"/>
    <property type="match status" value="1"/>
</dbReference>
<dbReference type="Proteomes" id="UP000594638">
    <property type="component" value="Unassembled WGS sequence"/>
</dbReference>
<dbReference type="Gramene" id="OE9A102059T1">
    <property type="protein sequence ID" value="OE9A102059C1"/>
    <property type="gene ID" value="OE9A102059"/>
</dbReference>
<dbReference type="Pfam" id="PF07714">
    <property type="entry name" value="PK_Tyr_Ser-Thr"/>
    <property type="match status" value="1"/>
</dbReference>